<evidence type="ECO:0000313" key="3">
    <source>
        <dbReference type="Proteomes" id="UP001155182"/>
    </source>
</evidence>
<name>A0A9X2F1X9_9SPHI</name>
<dbReference type="RefSeq" id="WP_252587092.1">
    <property type="nucleotide sequence ID" value="NZ_JAMWYS010000024.1"/>
</dbReference>
<comment type="caution">
    <text evidence="2">The sequence shown here is derived from an EMBL/GenBank/DDBJ whole genome shotgun (WGS) entry which is preliminary data.</text>
</comment>
<organism evidence="2 3">
    <name type="scientific">Solitalea agri</name>
    <dbReference type="NCBI Taxonomy" id="2953739"/>
    <lineage>
        <taxon>Bacteria</taxon>
        <taxon>Pseudomonadati</taxon>
        <taxon>Bacteroidota</taxon>
        <taxon>Sphingobacteriia</taxon>
        <taxon>Sphingobacteriales</taxon>
        <taxon>Sphingobacteriaceae</taxon>
        <taxon>Solitalea</taxon>
    </lineage>
</organism>
<accession>A0A9X2F1X9</accession>
<sequence length="333" mass="38174">MEKNETEASQAKNGKVQPGKKDTLIENGQMNSTVWAGNVPLIKQGTYADGLPYNELNYLAFKLILKPNRFVSRNSLFDLVKVMKKPAAALHCNFQTEGFINMPIKIREVLFVDTPDFKLYNNGFILRRRIAYEDGFPASNPEIVFKFRHPDLQQAAETDVRPLISGDYRVKFKCQALPLKDHLGGIRMLYSHNVQFPRSSVTHNDVFSFDTISEIFPVLKHLKENAGERIQLVNDMIVEEVLQDIGILDLGDGIKAKVNMAIWRTRGEHRPLIAELAYQIRFKDRKELKLEAMQRAERYFIMLQYAAKDWISLNATKTGVVYRSMGNPPNSHE</sequence>
<keyword evidence="3" id="KW-1185">Reference proteome</keyword>
<protein>
    <submittedName>
        <fullName evidence="2">Uncharacterized protein</fullName>
    </submittedName>
</protein>
<gene>
    <name evidence="2" type="ORF">NF867_07035</name>
</gene>
<dbReference type="EMBL" id="JAMWYS010000024">
    <property type="protein sequence ID" value="MCO4292609.1"/>
    <property type="molecule type" value="Genomic_DNA"/>
</dbReference>
<reference evidence="2" key="1">
    <citation type="submission" date="2022-06" db="EMBL/GenBank/DDBJ databases">
        <title>Solitalea sp. MAHUQ-68 isolated from rhizospheric soil.</title>
        <authorList>
            <person name="Huq M.A."/>
        </authorList>
    </citation>
    <scope>NUCLEOTIDE SEQUENCE</scope>
    <source>
        <strain evidence="2">MAHUQ-68</strain>
    </source>
</reference>
<dbReference type="Proteomes" id="UP001155182">
    <property type="component" value="Unassembled WGS sequence"/>
</dbReference>
<evidence type="ECO:0000313" key="2">
    <source>
        <dbReference type="EMBL" id="MCO4292609.1"/>
    </source>
</evidence>
<evidence type="ECO:0000256" key="1">
    <source>
        <dbReference type="SAM" id="MobiDB-lite"/>
    </source>
</evidence>
<feature type="region of interest" description="Disordered" evidence="1">
    <location>
        <begin position="1"/>
        <end position="22"/>
    </location>
</feature>
<proteinExistence type="predicted"/>
<dbReference type="AlphaFoldDB" id="A0A9X2F1X9"/>